<evidence type="ECO:0000313" key="1">
    <source>
        <dbReference type="EMBL" id="MFD2607929.1"/>
    </source>
</evidence>
<gene>
    <name evidence="1" type="ORF">ACFSR9_00535</name>
</gene>
<dbReference type="Proteomes" id="UP001597475">
    <property type="component" value="Unassembled WGS sequence"/>
</dbReference>
<evidence type="ECO:0000313" key="2">
    <source>
        <dbReference type="Proteomes" id="UP001597475"/>
    </source>
</evidence>
<sequence length="94" mass="10105">MLAAPDLLAFLTRRGGQEFRVSAVLHVGQGKKATVRQLGEYRLTARGDAVQATGPSGQTRQLSQAEFAQVFGTYAFTMPEPTGQYTDLGPLFGT</sequence>
<reference evidence="2" key="1">
    <citation type="journal article" date="2019" name="Int. J. Syst. Evol. Microbiol.">
        <title>The Global Catalogue of Microorganisms (GCM) 10K type strain sequencing project: providing services to taxonomists for standard genome sequencing and annotation.</title>
        <authorList>
            <consortium name="The Broad Institute Genomics Platform"/>
            <consortium name="The Broad Institute Genome Sequencing Center for Infectious Disease"/>
            <person name="Wu L."/>
            <person name="Ma J."/>
        </authorList>
    </citation>
    <scope>NUCLEOTIDE SEQUENCE [LARGE SCALE GENOMIC DNA]</scope>
    <source>
        <strain evidence="2">KCTC 33842</strain>
    </source>
</reference>
<name>A0ABW5NYI0_9DEIO</name>
<organism evidence="1 2">
    <name type="scientific">Deinococcus taklimakanensis</name>
    <dbReference type="NCBI Taxonomy" id="536443"/>
    <lineage>
        <taxon>Bacteria</taxon>
        <taxon>Thermotogati</taxon>
        <taxon>Deinococcota</taxon>
        <taxon>Deinococci</taxon>
        <taxon>Deinococcales</taxon>
        <taxon>Deinococcaceae</taxon>
        <taxon>Deinococcus</taxon>
    </lineage>
</organism>
<dbReference type="RefSeq" id="WP_386842017.1">
    <property type="nucleotide sequence ID" value="NZ_JBHUMK010000006.1"/>
</dbReference>
<keyword evidence="2" id="KW-1185">Reference proteome</keyword>
<dbReference type="EMBL" id="JBHUMK010000006">
    <property type="protein sequence ID" value="MFD2607929.1"/>
    <property type="molecule type" value="Genomic_DNA"/>
</dbReference>
<protein>
    <submittedName>
        <fullName evidence="1">Uncharacterized protein</fullName>
    </submittedName>
</protein>
<comment type="caution">
    <text evidence="1">The sequence shown here is derived from an EMBL/GenBank/DDBJ whole genome shotgun (WGS) entry which is preliminary data.</text>
</comment>
<proteinExistence type="predicted"/>
<accession>A0ABW5NYI0</accession>